<evidence type="ECO:0000313" key="2">
    <source>
        <dbReference type="Proteomes" id="UP000030104"/>
    </source>
</evidence>
<organism evidence="1 2">
    <name type="scientific">Penicillium italicum</name>
    <name type="common">Blue mold</name>
    <dbReference type="NCBI Taxonomy" id="40296"/>
    <lineage>
        <taxon>Eukaryota</taxon>
        <taxon>Fungi</taxon>
        <taxon>Dikarya</taxon>
        <taxon>Ascomycota</taxon>
        <taxon>Pezizomycotina</taxon>
        <taxon>Eurotiomycetes</taxon>
        <taxon>Eurotiomycetidae</taxon>
        <taxon>Eurotiales</taxon>
        <taxon>Aspergillaceae</taxon>
        <taxon>Penicillium</taxon>
    </lineage>
</organism>
<name>A0A0A2KLI3_PENIT</name>
<accession>A0A0A2KLI3</accession>
<dbReference type="OrthoDB" id="5401170at2759"/>
<evidence type="ECO:0008006" key="3">
    <source>
        <dbReference type="Google" id="ProtNLM"/>
    </source>
</evidence>
<gene>
    <name evidence="1" type="ORF">PITC_000940</name>
</gene>
<dbReference type="AlphaFoldDB" id="A0A0A2KLI3"/>
<keyword evidence="2" id="KW-1185">Reference proteome</keyword>
<dbReference type="EMBL" id="JQGA01001262">
    <property type="protein sequence ID" value="KGO67756.1"/>
    <property type="molecule type" value="Genomic_DNA"/>
</dbReference>
<protein>
    <recommendedName>
        <fullName evidence="3">Aminoglycoside phosphotransferase</fullName>
    </recommendedName>
</protein>
<dbReference type="OMA" id="CAKANAN"/>
<dbReference type="PhylomeDB" id="A0A0A2KLI3"/>
<dbReference type="HOGENOM" id="CLU_078302_3_0_1"/>
<proteinExistence type="predicted"/>
<dbReference type="STRING" id="40296.A0A0A2KLI3"/>
<comment type="caution">
    <text evidence="1">The sequence shown here is derived from an EMBL/GenBank/DDBJ whole genome shotgun (WGS) entry which is preliminary data.</text>
</comment>
<reference evidence="1 2" key="1">
    <citation type="journal article" date="2015" name="Mol. Plant Microbe Interact.">
        <title>Genome, transcriptome, and functional analyses of Penicillium expansum provide new insights into secondary metabolism and pathogenicity.</title>
        <authorList>
            <person name="Ballester A.R."/>
            <person name="Marcet-Houben M."/>
            <person name="Levin E."/>
            <person name="Sela N."/>
            <person name="Selma-Lazaro C."/>
            <person name="Carmona L."/>
            <person name="Wisniewski M."/>
            <person name="Droby S."/>
            <person name="Gonzalez-Candelas L."/>
            <person name="Gabaldon T."/>
        </authorList>
    </citation>
    <scope>NUCLEOTIDE SEQUENCE [LARGE SCALE GENOMIC DNA]</scope>
    <source>
        <strain evidence="1 2">PHI-1</strain>
    </source>
</reference>
<evidence type="ECO:0000313" key="1">
    <source>
        <dbReference type="EMBL" id="KGO67756.1"/>
    </source>
</evidence>
<sequence length="261" mass="29915">MSPPSWFFKGLNPGDTITLDNPVPSTWKILDRLNEIEHQREEHLVKTGTPPSYAALKLRCESLNEPKHEALIRVYMQIPWTNTEIYDPSIRANQATTFVPAELTALETLTRTHSPFTPRLLGSSENRQDQSGLVPGGFVITVAWEVVKGDCLGDETGATKYWSLSPEERKEVREVFQRLVEHMARVGIVPGDSGSKNLVWNSQSKSLFIVGFRDWDQLKPVTPWDDKWFARWLLGFELVKKPRSSRPDEFDWDGNTAEWEY</sequence>
<dbReference type="Proteomes" id="UP000030104">
    <property type="component" value="Unassembled WGS sequence"/>
</dbReference>